<proteinExistence type="predicted"/>
<dbReference type="Proteomes" id="UP001262582">
    <property type="component" value="Unassembled WGS sequence"/>
</dbReference>
<reference evidence="5 6" key="1">
    <citation type="submission" date="2023-09" db="EMBL/GenBank/DDBJ databases">
        <authorList>
            <person name="Rey-Velasco X."/>
        </authorList>
    </citation>
    <scope>NUCLEOTIDE SEQUENCE [LARGE SCALE GENOMIC DNA]</scope>
    <source>
        <strain evidence="5 6">F117</strain>
    </source>
</reference>
<sequence>MGASNSEIKHFKSISALMRYLGLPAPQHPLFAVVDYNKTPQQEIDSEQKLCVDFYKISFKNTFSGKIKYGQDYYDFEEGGMAFLKPGQIVTPYENLESYEGYALYFHPDFIRKYPLGSEITSYGFFTYHISEALHLSAKEKAIIKQLLQTINVELEENIDHFSQDVLVSQLGLLLSYSKRFYNRQFITRKIANHEIIHSLDQILQQYFQDKSGLDNGLPSVTFISDQLGLSQRYLSDLLRVLTGKTTQQYIQHQLIEKAKELLSISSLSVAEVAYQLGFEHPQSFSKLFKSKTNHSPTEFKSLF</sequence>
<organism evidence="5 6">
    <name type="scientific">Autumnicola musiva</name>
    <dbReference type="NCBI Taxonomy" id="3075589"/>
    <lineage>
        <taxon>Bacteria</taxon>
        <taxon>Pseudomonadati</taxon>
        <taxon>Bacteroidota</taxon>
        <taxon>Flavobacteriia</taxon>
        <taxon>Flavobacteriales</taxon>
        <taxon>Flavobacteriaceae</taxon>
        <taxon>Autumnicola</taxon>
    </lineage>
</organism>
<accession>A0ABU3D8R9</accession>
<keyword evidence="6" id="KW-1185">Reference proteome</keyword>
<evidence type="ECO:0000256" key="2">
    <source>
        <dbReference type="ARBA" id="ARBA00023125"/>
    </source>
</evidence>
<dbReference type="PANTHER" id="PTHR43280">
    <property type="entry name" value="ARAC-FAMILY TRANSCRIPTIONAL REGULATOR"/>
    <property type="match status" value="1"/>
</dbReference>
<dbReference type="EMBL" id="JAVRHK010000013">
    <property type="protein sequence ID" value="MDT0677932.1"/>
    <property type="molecule type" value="Genomic_DNA"/>
</dbReference>
<keyword evidence="2" id="KW-0238">DNA-binding</keyword>
<name>A0ABU3D8R9_9FLAO</name>
<feature type="domain" description="HTH araC/xylS-type" evidence="4">
    <location>
        <begin position="198"/>
        <end position="303"/>
    </location>
</feature>
<dbReference type="PROSITE" id="PS01124">
    <property type="entry name" value="HTH_ARAC_FAMILY_2"/>
    <property type="match status" value="1"/>
</dbReference>
<dbReference type="InterPro" id="IPR018060">
    <property type="entry name" value="HTH_AraC"/>
</dbReference>
<dbReference type="PANTHER" id="PTHR43280:SF32">
    <property type="entry name" value="TRANSCRIPTIONAL REGULATORY PROTEIN"/>
    <property type="match status" value="1"/>
</dbReference>
<comment type="caution">
    <text evidence="5">The sequence shown here is derived from an EMBL/GenBank/DDBJ whole genome shotgun (WGS) entry which is preliminary data.</text>
</comment>
<keyword evidence="3" id="KW-0804">Transcription</keyword>
<evidence type="ECO:0000259" key="4">
    <source>
        <dbReference type="PROSITE" id="PS01124"/>
    </source>
</evidence>
<evidence type="ECO:0000313" key="5">
    <source>
        <dbReference type="EMBL" id="MDT0677932.1"/>
    </source>
</evidence>
<dbReference type="InterPro" id="IPR009057">
    <property type="entry name" value="Homeodomain-like_sf"/>
</dbReference>
<dbReference type="RefSeq" id="WP_311504272.1">
    <property type="nucleotide sequence ID" value="NZ_JAVRHK010000013.1"/>
</dbReference>
<dbReference type="SMART" id="SM00342">
    <property type="entry name" value="HTH_ARAC"/>
    <property type="match status" value="1"/>
</dbReference>
<dbReference type="Pfam" id="PF12833">
    <property type="entry name" value="HTH_18"/>
    <property type="match status" value="1"/>
</dbReference>
<gene>
    <name evidence="5" type="ORF">RM539_15215</name>
</gene>
<keyword evidence="1" id="KW-0805">Transcription regulation</keyword>
<dbReference type="SUPFAM" id="SSF46689">
    <property type="entry name" value="Homeodomain-like"/>
    <property type="match status" value="1"/>
</dbReference>
<evidence type="ECO:0000313" key="6">
    <source>
        <dbReference type="Proteomes" id="UP001262582"/>
    </source>
</evidence>
<evidence type="ECO:0000256" key="3">
    <source>
        <dbReference type="ARBA" id="ARBA00023163"/>
    </source>
</evidence>
<protein>
    <submittedName>
        <fullName evidence="5">Helix-turn-helix transcriptional regulator</fullName>
    </submittedName>
</protein>
<dbReference type="Gene3D" id="1.10.10.60">
    <property type="entry name" value="Homeodomain-like"/>
    <property type="match status" value="1"/>
</dbReference>
<evidence type="ECO:0000256" key="1">
    <source>
        <dbReference type="ARBA" id="ARBA00023015"/>
    </source>
</evidence>